<evidence type="ECO:0000313" key="4">
    <source>
        <dbReference type="Proteomes" id="UP001629249"/>
    </source>
</evidence>
<dbReference type="RefSeq" id="WP_408334703.1">
    <property type="nucleotide sequence ID" value="NZ_JAQQFH010000046.1"/>
</dbReference>
<dbReference type="SUPFAM" id="SSF143120">
    <property type="entry name" value="YefM-like"/>
    <property type="match status" value="1"/>
</dbReference>
<dbReference type="InterPro" id="IPR036165">
    <property type="entry name" value="YefM-like_sf"/>
</dbReference>
<organism evidence="3 4">
    <name type="scientific">Paraburkholderia agricolaris</name>
    <dbReference type="NCBI Taxonomy" id="2152888"/>
    <lineage>
        <taxon>Bacteria</taxon>
        <taxon>Pseudomonadati</taxon>
        <taxon>Pseudomonadota</taxon>
        <taxon>Betaproteobacteria</taxon>
        <taxon>Burkholderiales</taxon>
        <taxon>Burkholderiaceae</taxon>
        <taxon>Paraburkholderia</taxon>
    </lineage>
</organism>
<keyword evidence="4" id="KW-1185">Reference proteome</keyword>
<comment type="caution">
    <text evidence="3">The sequence shown here is derived from an EMBL/GenBank/DDBJ whole genome shotgun (WGS) entry which is preliminary data.</text>
</comment>
<name>A0ABW8ZYW7_9BURK</name>
<evidence type="ECO:0000313" key="3">
    <source>
        <dbReference type="EMBL" id="MFL9888429.1"/>
    </source>
</evidence>
<sequence length="136" mass="15166">MDRNASPHKSEYIELQAPRQATRSVGCRRRIAMRAEMENLATFGALSITTRDLSKNPSKALRDACARPLIVMRHQRPVACLVSIEQWAELIGKLKDIEMNTSIAQVDLQIHSCEMGRAVHLLSESHLVMADAMGAK</sequence>
<proteinExistence type="inferred from homology"/>
<accession>A0ABW8ZYW7</accession>
<comment type="similarity">
    <text evidence="1 2">Belongs to the phD/YefM antitoxin family.</text>
</comment>
<evidence type="ECO:0000256" key="1">
    <source>
        <dbReference type="ARBA" id="ARBA00009981"/>
    </source>
</evidence>
<comment type="function">
    <text evidence="2">Antitoxin component of a type II toxin-antitoxin (TA) system.</text>
</comment>
<dbReference type="Proteomes" id="UP001629249">
    <property type="component" value="Unassembled WGS sequence"/>
</dbReference>
<protein>
    <recommendedName>
        <fullName evidence="2">Antitoxin</fullName>
    </recommendedName>
</protein>
<reference evidence="3 4" key="1">
    <citation type="journal article" date="2024" name="Chem. Sci.">
        <title>Discovery of megapolipeptins by genome mining of a Burkholderiales bacteria collection.</title>
        <authorList>
            <person name="Paulo B.S."/>
            <person name="Recchia M.J.J."/>
            <person name="Lee S."/>
            <person name="Fergusson C.H."/>
            <person name="Romanowski S.B."/>
            <person name="Hernandez A."/>
            <person name="Krull N."/>
            <person name="Liu D.Y."/>
            <person name="Cavanagh H."/>
            <person name="Bos A."/>
            <person name="Gray C.A."/>
            <person name="Murphy B.T."/>
            <person name="Linington R.G."/>
            <person name="Eustaquio A.S."/>
        </authorList>
    </citation>
    <scope>NUCLEOTIDE SEQUENCE [LARGE SCALE GENOMIC DNA]</scope>
    <source>
        <strain evidence="3 4">RL16-012-BIC-B</strain>
    </source>
</reference>
<evidence type="ECO:0000256" key="2">
    <source>
        <dbReference type="RuleBase" id="RU362080"/>
    </source>
</evidence>
<dbReference type="EMBL" id="JAQQFN010000040">
    <property type="protein sequence ID" value="MFL9888429.1"/>
    <property type="molecule type" value="Genomic_DNA"/>
</dbReference>
<dbReference type="InterPro" id="IPR006442">
    <property type="entry name" value="Antitoxin_Phd/YefM"/>
</dbReference>
<dbReference type="Pfam" id="PF02604">
    <property type="entry name" value="PhdYeFM_antitox"/>
    <property type="match status" value="1"/>
</dbReference>
<gene>
    <name evidence="3" type="ORF">PQR66_35770</name>
</gene>